<comment type="caution">
    <text evidence="1">The sequence shown here is derived from an EMBL/GenBank/DDBJ whole genome shotgun (WGS) entry which is preliminary data.</text>
</comment>
<accession>A0A9E2S8C5</accession>
<sequence>MERTHNRGAYLISWGKIELPAARPCSGCISPSSSFTVSTNNDTVCISTTDSIPTITLNGNGNVVFICNTLNLGSIDGFGTDNKIVINPGGKLIINTDFSPYQNLNIIADYGQLNLAAGASNFYAPIVVSNGSIPKKLAVCKTPSAFYTNPFNTNWGPLVTVTDNCVNLCTSQLPLDLLSFTVKENKNSVQLLWVTSNEVQTDRFNIERSGNGRDYITVGTLKSKNIPTTTTHYSFEDNLPLEGNNYYRLKCIDIDANYSFSTVQTINVKQSNKMITTVSDSQVRVRFSGSVLSGQLRLVDMQGRILKQVPIQKDQLQVTFNGSGLSPGHYVVQFINEHQVAYSSLVTFTQY</sequence>
<dbReference type="AlphaFoldDB" id="A0A9E2S8C5"/>
<evidence type="ECO:0008006" key="3">
    <source>
        <dbReference type="Google" id="ProtNLM"/>
    </source>
</evidence>
<dbReference type="RefSeq" id="WP_217789382.1">
    <property type="nucleotide sequence ID" value="NZ_JAHSPG010000001.1"/>
</dbReference>
<dbReference type="EMBL" id="JAHSPG010000001">
    <property type="protein sequence ID" value="MBV4355835.1"/>
    <property type="molecule type" value="Genomic_DNA"/>
</dbReference>
<dbReference type="Proteomes" id="UP000812270">
    <property type="component" value="Unassembled WGS sequence"/>
</dbReference>
<name>A0A9E2S8C5_9BACT</name>
<protein>
    <recommendedName>
        <fullName evidence="3">T9SS type A sorting domain-containing protein</fullName>
    </recommendedName>
</protein>
<proteinExistence type="predicted"/>
<gene>
    <name evidence="1" type="ORF">KTO63_01660</name>
</gene>
<keyword evidence="2" id="KW-1185">Reference proteome</keyword>
<reference evidence="1" key="1">
    <citation type="submission" date="2021-06" db="EMBL/GenBank/DDBJ databases">
        <authorList>
            <person name="Huq M.A."/>
        </authorList>
    </citation>
    <scope>NUCLEOTIDE SEQUENCE</scope>
    <source>
        <strain evidence="1">MAH-26</strain>
    </source>
</reference>
<organism evidence="1 2">
    <name type="scientific">Pinibacter aurantiacus</name>
    <dbReference type="NCBI Taxonomy" id="2851599"/>
    <lineage>
        <taxon>Bacteria</taxon>
        <taxon>Pseudomonadati</taxon>
        <taxon>Bacteroidota</taxon>
        <taxon>Chitinophagia</taxon>
        <taxon>Chitinophagales</taxon>
        <taxon>Chitinophagaceae</taxon>
        <taxon>Pinibacter</taxon>
    </lineage>
</organism>
<evidence type="ECO:0000313" key="1">
    <source>
        <dbReference type="EMBL" id="MBV4355835.1"/>
    </source>
</evidence>
<evidence type="ECO:0000313" key="2">
    <source>
        <dbReference type="Proteomes" id="UP000812270"/>
    </source>
</evidence>